<proteinExistence type="predicted"/>
<feature type="region of interest" description="Disordered" evidence="2">
    <location>
        <begin position="525"/>
        <end position="546"/>
    </location>
</feature>
<feature type="region of interest" description="Disordered" evidence="2">
    <location>
        <begin position="454"/>
        <end position="491"/>
    </location>
</feature>
<keyword evidence="1" id="KW-0863">Zinc-finger</keyword>
<evidence type="ECO:0000256" key="1">
    <source>
        <dbReference type="PROSITE-ProRule" id="PRU00047"/>
    </source>
</evidence>
<dbReference type="GO" id="GO:0003676">
    <property type="term" value="F:nucleic acid binding"/>
    <property type="evidence" value="ECO:0007669"/>
    <property type="project" value="InterPro"/>
</dbReference>
<dbReference type="Gene3D" id="4.10.60.10">
    <property type="entry name" value="Zinc finger, CCHC-type"/>
    <property type="match status" value="1"/>
</dbReference>
<feature type="domain" description="CCHC-type" evidence="3">
    <location>
        <begin position="362"/>
        <end position="376"/>
    </location>
</feature>
<dbReference type="InterPro" id="IPR036875">
    <property type="entry name" value="Znf_CCHC_sf"/>
</dbReference>
<dbReference type="PROSITE" id="PS50158">
    <property type="entry name" value="ZF_CCHC"/>
    <property type="match status" value="1"/>
</dbReference>
<accession>A0A7J6M7J6</accession>
<gene>
    <name evidence="4" type="ORF">FOL47_003490</name>
</gene>
<feature type="region of interest" description="Disordered" evidence="2">
    <location>
        <begin position="642"/>
        <end position="692"/>
    </location>
</feature>
<dbReference type="AlphaFoldDB" id="A0A7J6M7J6"/>
<dbReference type="EMBL" id="JAAPAO010000209">
    <property type="protein sequence ID" value="KAF4667527.1"/>
    <property type="molecule type" value="Genomic_DNA"/>
</dbReference>
<comment type="caution">
    <text evidence="4">The sequence shown here is derived from an EMBL/GenBank/DDBJ whole genome shotgun (WGS) entry which is preliminary data.</text>
</comment>
<keyword evidence="5" id="KW-1185">Reference proteome</keyword>
<organism evidence="4 5">
    <name type="scientific">Perkinsus chesapeaki</name>
    <name type="common">Clam parasite</name>
    <name type="synonym">Perkinsus andrewsi</name>
    <dbReference type="NCBI Taxonomy" id="330153"/>
    <lineage>
        <taxon>Eukaryota</taxon>
        <taxon>Sar</taxon>
        <taxon>Alveolata</taxon>
        <taxon>Perkinsozoa</taxon>
        <taxon>Perkinsea</taxon>
        <taxon>Perkinsida</taxon>
        <taxon>Perkinsidae</taxon>
        <taxon>Perkinsus</taxon>
    </lineage>
</organism>
<feature type="compositionally biased region" description="Polar residues" evidence="2">
    <location>
        <begin position="683"/>
        <end position="692"/>
    </location>
</feature>
<dbReference type="GO" id="GO:0008270">
    <property type="term" value="F:zinc ion binding"/>
    <property type="evidence" value="ECO:0007669"/>
    <property type="project" value="UniProtKB-KW"/>
</dbReference>
<keyword evidence="1" id="KW-0479">Metal-binding</keyword>
<evidence type="ECO:0000259" key="3">
    <source>
        <dbReference type="PROSITE" id="PS50158"/>
    </source>
</evidence>
<dbReference type="SMART" id="SM00343">
    <property type="entry name" value="ZnF_C2HC"/>
    <property type="match status" value="1"/>
</dbReference>
<feature type="region of interest" description="Disordered" evidence="2">
    <location>
        <begin position="390"/>
        <end position="441"/>
    </location>
</feature>
<evidence type="ECO:0000256" key="2">
    <source>
        <dbReference type="SAM" id="MobiDB-lite"/>
    </source>
</evidence>
<feature type="non-terminal residue" evidence="4">
    <location>
        <position position="1"/>
    </location>
</feature>
<keyword evidence="1" id="KW-0862">Zinc</keyword>
<evidence type="ECO:0000313" key="4">
    <source>
        <dbReference type="EMBL" id="KAF4667527.1"/>
    </source>
</evidence>
<protein>
    <recommendedName>
        <fullName evidence="3">CCHC-type domain-containing protein</fullName>
    </recommendedName>
</protein>
<dbReference type="InterPro" id="IPR001878">
    <property type="entry name" value="Znf_CCHC"/>
</dbReference>
<name>A0A7J6M7J6_PERCH</name>
<reference evidence="4 5" key="1">
    <citation type="submission" date="2020-04" db="EMBL/GenBank/DDBJ databases">
        <title>Perkinsus chesapeaki whole genome sequence.</title>
        <authorList>
            <person name="Bogema D.R."/>
        </authorList>
    </citation>
    <scope>NUCLEOTIDE SEQUENCE [LARGE SCALE GENOMIC DNA]</scope>
    <source>
        <strain evidence="4">ATCC PRA-425</strain>
    </source>
</reference>
<feature type="compositionally biased region" description="Polar residues" evidence="2">
    <location>
        <begin position="396"/>
        <end position="436"/>
    </location>
</feature>
<dbReference type="SUPFAM" id="SSF57756">
    <property type="entry name" value="Retrovirus zinc finger-like domains"/>
    <property type="match status" value="1"/>
</dbReference>
<sequence length="692" mass="76217">MVPDAVNTPVPTTPINGITSPSMVNLGNVGGDGQQVGDRGALQHLSGSSGVPGASIRYLRSGGLEQAERSLGLADRLTQRELVDQIRLTSTPLAAIPQQVAVPVSDGHSEGRSYISDYLRGAVALDSHGADTKRITATAQLPIPDAVQYAGEDDSRPVSAWVRSFSQVVRIYRLDAETCWSFLIRAVDAGVLSDIFDFLKRSMALEVDIVTKLSMTERFMIEKYQATEDPVRWRDCFDGLKQGSAGRITSYHKRVKKMVSAGRCIDINLSESEILKRFIDGLRSDYKKVVNPTHAHHRSLETLAKDLSYWEDRNYGIRPDPLEKSNDKVKVIDSSGVEQLLSILANGNGQSSATSSRDSRQCYFCHKFGHIKRDCPARFQWLVRKGLISPEENGQKNDSTANGQSCAPSSTTSNAGNGSCTSSTPNGSNSQATSNRKFGKIATLRDADDEIRRLNEINSGDPSIDAILRQSGPGARVQNGTDPPRHRGSSAELVKQRTVREALKRSSEAHALWVRTAIEADDLEEKERVGSFERSQQRKERRERSLERVKARVADGRCHKAETDNELRKKKRIRAEVKKLRVSGNAKREGEMFHRYMALATCLASSEELTVSQVNLTMDCLEAAGMWCPDVKSADQARRKRSSLLDATEASAARASLTKRETTKGPQSAHRGSAEEQGHLIGTDQSEQTNVR</sequence>
<dbReference type="Proteomes" id="UP000591131">
    <property type="component" value="Unassembled WGS sequence"/>
</dbReference>
<evidence type="ECO:0000313" key="5">
    <source>
        <dbReference type="Proteomes" id="UP000591131"/>
    </source>
</evidence>